<protein>
    <submittedName>
        <fullName evidence="13">Cation-translocating P-type ATPase</fullName>
    </submittedName>
</protein>
<dbReference type="GO" id="GO:0005524">
    <property type="term" value="F:ATP binding"/>
    <property type="evidence" value="ECO:0007669"/>
    <property type="project" value="UniProtKB-KW"/>
</dbReference>
<keyword evidence="3 11" id="KW-0812">Transmembrane</keyword>
<dbReference type="Gene3D" id="3.30.70.100">
    <property type="match status" value="1"/>
</dbReference>
<dbReference type="GO" id="GO:0016887">
    <property type="term" value="F:ATP hydrolysis activity"/>
    <property type="evidence" value="ECO:0007669"/>
    <property type="project" value="InterPro"/>
</dbReference>
<dbReference type="Gene3D" id="3.40.1110.10">
    <property type="entry name" value="Calcium-transporting ATPase, cytoplasmic domain N"/>
    <property type="match status" value="1"/>
</dbReference>
<dbReference type="NCBIfam" id="TIGR01494">
    <property type="entry name" value="ATPase_P-type"/>
    <property type="match status" value="2"/>
</dbReference>
<dbReference type="CDD" id="cd00371">
    <property type="entry name" value="HMA"/>
    <property type="match status" value="1"/>
</dbReference>
<dbReference type="InterPro" id="IPR036163">
    <property type="entry name" value="HMA_dom_sf"/>
</dbReference>
<proteinExistence type="inferred from homology"/>
<dbReference type="NCBIfam" id="TIGR01525">
    <property type="entry name" value="ATPase-IB_hvy"/>
    <property type="match status" value="1"/>
</dbReference>
<dbReference type="PANTHER" id="PTHR43520:SF8">
    <property type="entry name" value="P-TYPE CU(+) TRANSPORTER"/>
    <property type="match status" value="1"/>
</dbReference>
<dbReference type="Pfam" id="PF00403">
    <property type="entry name" value="HMA"/>
    <property type="match status" value="1"/>
</dbReference>
<dbReference type="Proteomes" id="UP000318864">
    <property type="component" value="Unassembled WGS sequence"/>
</dbReference>
<evidence type="ECO:0000256" key="4">
    <source>
        <dbReference type="ARBA" id="ARBA00022723"/>
    </source>
</evidence>
<dbReference type="SUPFAM" id="SSF56784">
    <property type="entry name" value="HAD-like"/>
    <property type="match status" value="1"/>
</dbReference>
<evidence type="ECO:0000256" key="11">
    <source>
        <dbReference type="SAM" id="Phobius"/>
    </source>
</evidence>
<evidence type="ECO:0000256" key="5">
    <source>
        <dbReference type="ARBA" id="ARBA00022741"/>
    </source>
</evidence>
<dbReference type="Gene3D" id="2.70.150.10">
    <property type="entry name" value="Calcium-transporting ATPase, cytoplasmic transduction domain A"/>
    <property type="match status" value="1"/>
</dbReference>
<dbReference type="RefSeq" id="WP_141462649.1">
    <property type="nucleotide sequence ID" value="NZ_RBZW01000003.1"/>
</dbReference>
<dbReference type="InterPro" id="IPR036412">
    <property type="entry name" value="HAD-like_sf"/>
</dbReference>
<keyword evidence="9 11" id="KW-0472">Membrane</keyword>
<evidence type="ECO:0000256" key="3">
    <source>
        <dbReference type="ARBA" id="ARBA00022692"/>
    </source>
</evidence>
<dbReference type="GO" id="GO:0012505">
    <property type="term" value="C:endomembrane system"/>
    <property type="evidence" value="ECO:0007669"/>
    <property type="project" value="UniProtKB-SubCell"/>
</dbReference>
<dbReference type="SUPFAM" id="SSF81653">
    <property type="entry name" value="Calcium ATPase, transduction domain A"/>
    <property type="match status" value="1"/>
</dbReference>
<dbReference type="GO" id="GO:0005507">
    <property type="term" value="F:copper ion binding"/>
    <property type="evidence" value="ECO:0007669"/>
    <property type="project" value="TreeGrafter"/>
</dbReference>
<keyword evidence="14" id="KW-1185">Reference proteome</keyword>
<comment type="similarity">
    <text evidence="2">Belongs to the cation transport ATPase (P-type) (TC 3.A.3) family. Type IB subfamily.</text>
</comment>
<dbReference type="Pfam" id="PF00122">
    <property type="entry name" value="E1-E2_ATPase"/>
    <property type="match status" value="1"/>
</dbReference>
<feature type="region of interest" description="Disordered" evidence="10">
    <location>
        <begin position="561"/>
        <end position="617"/>
    </location>
</feature>
<keyword evidence="8 11" id="KW-1133">Transmembrane helix</keyword>
<organism evidence="13 14">
    <name type="scientific">Salinadaptatus halalkaliphilus</name>
    <dbReference type="NCBI Taxonomy" id="2419781"/>
    <lineage>
        <taxon>Archaea</taxon>
        <taxon>Methanobacteriati</taxon>
        <taxon>Methanobacteriota</taxon>
        <taxon>Stenosarchaea group</taxon>
        <taxon>Halobacteria</taxon>
        <taxon>Halobacteriales</taxon>
        <taxon>Natrialbaceae</taxon>
        <taxon>Salinadaptatus</taxon>
    </lineage>
</organism>
<dbReference type="GO" id="GO:0043682">
    <property type="term" value="F:P-type divalent copper transporter activity"/>
    <property type="evidence" value="ECO:0007669"/>
    <property type="project" value="TreeGrafter"/>
</dbReference>
<dbReference type="InterPro" id="IPR044492">
    <property type="entry name" value="P_typ_ATPase_HD_dom"/>
</dbReference>
<comment type="caution">
    <text evidence="13">The sequence shown here is derived from an EMBL/GenBank/DDBJ whole genome shotgun (WGS) entry which is preliminary data.</text>
</comment>
<dbReference type="InterPro" id="IPR006121">
    <property type="entry name" value="HMA_dom"/>
</dbReference>
<dbReference type="EMBL" id="RBZW01000003">
    <property type="protein sequence ID" value="THE66693.1"/>
    <property type="molecule type" value="Genomic_DNA"/>
</dbReference>
<keyword evidence="7" id="KW-1278">Translocase</keyword>
<dbReference type="GO" id="GO:0055070">
    <property type="term" value="P:copper ion homeostasis"/>
    <property type="evidence" value="ECO:0007669"/>
    <property type="project" value="TreeGrafter"/>
</dbReference>
<gene>
    <name evidence="13" type="ORF">D8Y22_00755</name>
</gene>
<feature type="transmembrane region" description="Helical" evidence="11">
    <location>
        <begin position="820"/>
        <end position="839"/>
    </location>
</feature>
<dbReference type="Gene3D" id="1.20.1110.10">
    <property type="entry name" value="Calcium-transporting ATPase, transmembrane domain"/>
    <property type="match status" value="1"/>
</dbReference>
<evidence type="ECO:0000256" key="9">
    <source>
        <dbReference type="ARBA" id="ARBA00023136"/>
    </source>
</evidence>
<dbReference type="SUPFAM" id="SSF81660">
    <property type="entry name" value="Metal cation-transporting ATPase, ATP-binding domain N"/>
    <property type="match status" value="1"/>
</dbReference>
<dbReference type="InterPro" id="IPR023299">
    <property type="entry name" value="ATPase_P-typ_cyto_dom_N"/>
</dbReference>
<evidence type="ECO:0000313" key="14">
    <source>
        <dbReference type="Proteomes" id="UP000318864"/>
    </source>
</evidence>
<dbReference type="PRINTS" id="PR00119">
    <property type="entry name" value="CATATPASE"/>
</dbReference>
<dbReference type="Gene3D" id="3.40.50.1000">
    <property type="entry name" value="HAD superfamily/HAD-like"/>
    <property type="match status" value="1"/>
</dbReference>
<evidence type="ECO:0000256" key="8">
    <source>
        <dbReference type="ARBA" id="ARBA00022989"/>
    </source>
</evidence>
<feature type="transmembrane region" description="Helical" evidence="11">
    <location>
        <begin position="436"/>
        <end position="454"/>
    </location>
</feature>
<name>A0A4S3TTF3_9EURY</name>
<reference evidence="13 14" key="1">
    <citation type="submission" date="2018-10" db="EMBL/GenBank/DDBJ databases">
        <title>Natronolimnobius sp. XQ-INN 246 isolated from Inner Mongolia Autonomous Region of China.</title>
        <authorList>
            <person name="Xue Q."/>
        </authorList>
    </citation>
    <scope>NUCLEOTIDE SEQUENCE [LARGE SCALE GENOMIC DNA]</scope>
    <source>
        <strain evidence="13 14">XQ-INN 246</strain>
    </source>
</reference>
<dbReference type="InterPro" id="IPR018303">
    <property type="entry name" value="ATPase_P-typ_P_site"/>
</dbReference>
<evidence type="ECO:0000256" key="6">
    <source>
        <dbReference type="ARBA" id="ARBA00022840"/>
    </source>
</evidence>
<dbReference type="SFLD" id="SFLDG00002">
    <property type="entry name" value="C1.7:_P-type_atpase_like"/>
    <property type="match status" value="1"/>
</dbReference>
<dbReference type="PANTHER" id="PTHR43520">
    <property type="entry name" value="ATP7, ISOFORM B"/>
    <property type="match status" value="1"/>
</dbReference>
<keyword evidence="4" id="KW-0479">Metal-binding</keyword>
<keyword evidence="6" id="KW-0067">ATP-binding</keyword>
<dbReference type="SFLD" id="SFLDS00003">
    <property type="entry name" value="Haloacid_Dehalogenase"/>
    <property type="match status" value="1"/>
</dbReference>
<evidence type="ECO:0000256" key="10">
    <source>
        <dbReference type="SAM" id="MobiDB-lite"/>
    </source>
</evidence>
<feature type="region of interest" description="Disordered" evidence="10">
    <location>
        <begin position="46"/>
        <end position="67"/>
    </location>
</feature>
<dbReference type="InterPro" id="IPR027256">
    <property type="entry name" value="P-typ_ATPase_IB"/>
</dbReference>
<sequence length="866" mass="90493">MAHDPETADQCALCGEQLPDRAVDRVGDTFCSDGCRHVARELPLPDGSASVDVEETPPVDARSSSDDDLERTFFRIDGMYAATCEAFLEAVAESRDGVVEATASYVTEAVRVDHDPDRCSAADLEDALTTTGYTAYRRDQADTGDEDAGGTRRAREMSGLRKRRSEDTLEIRYIVGVVFGTFLLVPYVTVFYPVHLAAFSDWGMLGLYGETFADFDGFLFLPLSFVVTGVVLYLAGMPLLRGAYISLRLRRVNTHVLAAWTIVSAYVYGTLALALGRTDVYYDLTIVVAALVVGAIFHESTCKRRASERLTDLTASQVAEARVYEADGSTRTVPVDDLEAGDRILVRAGERIPVDGVLREDGCTVDEAVVTGESLPVPKAPGDPVIGGAVVTGDAAVVEVGADATSTIARLTERVWDLQSVDHGVGRRADALATRIAPAVVGAILVVGIAQYATGSAWTTVTMATLLTVVVASPWALAFAPQLSVAESIREAGERGIVVFDETVFERLRAVDTVVFDKTGTLTAGAMTIHEATVPDDLLEAAGALERRGSHPAATAIAAAVDGDGTAVGDTNDRATTDGGTDEEPPADERADTEATTEEVATGETTEDGGTGATAGTETAPTVEAFHSHATGVSGVVDGGEILVGHPDLFRERGWELEDRLEQRVDHVRERGQLPVVVGRDGTAAGVVVLGDEPRPNWEATVSSLEDDGVSVVVLTGDEASAAAFCEAHSGVDHVFAGVSPAGKTAAIGRLRASGTVAMVGDGTNDAPALADADLGISLGGGTALAADAADLAIVDDDLAAVEDAFTLARAARDRTRQSLGLALGYNVVLVPVALAGLLNPLFVAVAAGLTATLVGLNATRPLLDS</sequence>
<feature type="compositionally biased region" description="Basic and acidic residues" evidence="10">
    <location>
        <begin position="149"/>
        <end position="159"/>
    </location>
</feature>
<feature type="transmembrane region" description="Helical" evidence="11">
    <location>
        <begin position="218"/>
        <end position="240"/>
    </location>
</feature>
<evidence type="ECO:0000256" key="1">
    <source>
        <dbReference type="ARBA" id="ARBA00004127"/>
    </source>
</evidence>
<dbReference type="InterPro" id="IPR059000">
    <property type="entry name" value="ATPase_P-type_domA"/>
</dbReference>
<dbReference type="GO" id="GO:0016020">
    <property type="term" value="C:membrane"/>
    <property type="evidence" value="ECO:0007669"/>
    <property type="project" value="InterPro"/>
</dbReference>
<dbReference type="SUPFAM" id="SSF55008">
    <property type="entry name" value="HMA, heavy metal-associated domain"/>
    <property type="match status" value="1"/>
</dbReference>
<comment type="subcellular location">
    <subcellularLocation>
        <location evidence="1">Endomembrane system</location>
        <topology evidence="1">Multi-pass membrane protein</topology>
    </subcellularLocation>
</comment>
<dbReference type="InterPro" id="IPR001757">
    <property type="entry name" value="P_typ_ATPase"/>
</dbReference>
<feature type="transmembrane region" description="Helical" evidence="11">
    <location>
        <begin position="460"/>
        <end position="480"/>
    </location>
</feature>
<feature type="compositionally biased region" description="Low complexity" evidence="10">
    <location>
        <begin position="561"/>
        <end position="570"/>
    </location>
</feature>
<dbReference type="AlphaFoldDB" id="A0A4S3TTF3"/>
<dbReference type="SFLD" id="SFLDF00027">
    <property type="entry name" value="p-type_atpase"/>
    <property type="match status" value="1"/>
</dbReference>
<dbReference type="InterPro" id="IPR023214">
    <property type="entry name" value="HAD_sf"/>
</dbReference>
<evidence type="ECO:0000259" key="12">
    <source>
        <dbReference type="PROSITE" id="PS50846"/>
    </source>
</evidence>
<evidence type="ECO:0000256" key="2">
    <source>
        <dbReference type="ARBA" id="ARBA00006024"/>
    </source>
</evidence>
<dbReference type="Pfam" id="PF00702">
    <property type="entry name" value="Hydrolase"/>
    <property type="match status" value="1"/>
</dbReference>
<evidence type="ECO:0000313" key="13">
    <source>
        <dbReference type="EMBL" id="THE66693.1"/>
    </source>
</evidence>
<dbReference type="PROSITE" id="PS50846">
    <property type="entry name" value="HMA_2"/>
    <property type="match status" value="1"/>
</dbReference>
<dbReference type="OrthoDB" id="8588at2157"/>
<feature type="domain" description="HMA" evidence="12">
    <location>
        <begin position="70"/>
        <end position="136"/>
    </location>
</feature>
<keyword evidence="5" id="KW-0547">Nucleotide-binding</keyword>
<accession>A0A4S3TTF3</accession>
<evidence type="ECO:0000256" key="7">
    <source>
        <dbReference type="ARBA" id="ARBA00022967"/>
    </source>
</evidence>
<feature type="transmembrane region" description="Helical" evidence="11">
    <location>
        <begin position="280"/>
        <end position="297"/>
    </location>
</feature>
<dbReference type="PROSITE" id="PS00154">
    <property type="entry name" value="ATPASE_E1_E2"/>
    <property type="match status" value="1"/>
</dbReference>
<feature type="transmembrane region" description="Helical" evidence="11">
    <location>
        <begin position="845"/>
        <end position="864"/>
    </location>
</feature>
<feature type="transmembrane region" description="Helical" evidence="11">
    <location>
        <begin position="252"/>
        <end position="274"/>
    </location>
</feature>
<feature type="transmembrane region" description="Helical" evidence="11">
    <location>
        <begin position="171"/>
        <end position="198"/>
    </location>
</feature>
<feature type="region of interest" description="Disordered" evidence="10">
    <location>
        <begin position="140"/>
        <end position="159"/>
    </location>
</feature>
<dbReference type="InterPro" id="IPR008250">
    <property type="entry name" value="ATPase_P-typ_transduc_dom_A_sf"/>
</dbReference>